<evidence type="ECO:0000313" key="2">
    <source>
        <dbReference type="EMBL" id="KAJ8955071.1"/>
    </source>
</evidence>
<feature type="signal peptide" evidence="1">
    <location>
        <begin position="1"/>
        <end position="19"/>
    </location>
</feature>
<dbReference type="AlphaFoldDB" id="A0AAV8YUC3"/>
<feature type="chain" id="PRO_5043541255" evidence="1">
    <location>
        <begin position="20"/>
        <end position="237"/>
    </location>
</feature>
<accession>A0AAV8YUC3</accession>
<evidence type="ECO:0000256" key="1">
    <source>
        <dbReference type="SAM" id="SignalP"/>
    </source>
</evidence>
<keyword evidence="3" id="KW-1185">Reference proteome</keyword>
<dbReference type="EMBL" id="JANEYF010001891">
    <property type="protein sequence ID" value="KAJ8955071.1"/>
    <property type="molecule type" value="Genomic_DNA"/>
</dbReference>
<dbReference type="Proteomes" id="UP001162156">
    <property type="component" value="Unassembled WGS sequence"/>
</dbReference>
<reference evidence="2" key="1">
    <citation type="journal article" date="2023" name="Insect Mol. Biol.">
        <title>Genome sequencing provides insights into the evolution of gene families encoding plant cell wall-degrading enzymes in longhorned beetles.</title>
        <authorList>
            <person name="Shin N.R."/>
            <person name="Okamura Y."/>
            <person name="Kirsch R."/>
            <person name="Pauchet Y."/>
        </authorList>
    </citation>
    <scope>NUCLEOTIDE SEQUENCE</scope>
    <source>
        <strain evidence="2">RBIC_L_NR</strain>
    </source>
</reference>
<proteinExistence type="predicted"/>
<organism evidence="2 3">
    <name type="scientific">Rhamnusium bicolor</name>
    <dbReference type="NCBI Taxonomy" id="1586634"/>
    <lineage>
        <taxon>Eukaryota</taxon>
        <taxon>Metazoa</taxon>
        <taxon>Ecdysozoa</taxon>
        <taxon>Arthropoda</taxon>
        <taxon>Hexapoda</taxon>
        <taxon>Insecta</taxon>
        <taxon>Pterygota</taxon>
        <taxon>Neoptera</taxon>
        <taxon>Endopterygota</taxon>
        <taxon>Coleoptera</taxon>
        <taxon>Polyphaga</taxon>
        <taxon>Cucujiformia</taxon>
        <taxon>Chrysomeloidea</taxon>
        <taxon>Cerambycidae</taxon>
        <taxon>Lepturinae</taxon>
        <taxon>Rhagiini</taxon>
        <taxon>Rhamnusium</taxon>
    </lineage>
</organism>
<comment type="caution">
    <text evidence="2">The sequence shown here is derived from an EMBL/GenBank/DDBJ whole genome shotgun (WGS) entry which is preliminary data.</text>
</comment>
<gene>
    <name evidence="2" type="ORF">NQ314_006951</name>
</gene>
<sequence>MDKEVFILTVFTLLSQVWMLELQESIVAPYATLLQENIASTQLAQQINISMSSILQNMATYNVYIRNVTDQVLAEHQVHLQEKVAMFKSNLKSTQSRSIVSVNGKNIVLRCLIEESKLDVLYQEINNQIKKCATIAMAEMVNVISNSLNEAQTFMTIPQVIGRDVQRCGLSYSCRWDIVGDAISEALQSLALKTVVSVDSCGLQGLRQITETGLGILQDIFACINDEINLQLPGSAS</sequence>
<name>A0AAV8YUC3_9CUCU</name>
<evidence type="ECO:0000313" key="3">
    <source>
        <dbReference type="Proteomes" id="UP001162156"/>
    </source>
</evidence>
<protein>
    <submittedName>
        <fullName evidence="2">Uncharacterized protein</fullName>
    </submittedName>
</protein>
<keyword evidence="1" id="KW-0732">Signal</keyword>